<dbReference type="CDD" id="cd06261">
    <property type="entry name" value="TM_PBP2"/>
    <property type="match status" value="1"/>
</dbReference>
<feature type="transmembrane region" description="Helical" evidence="8">
    <location>
        <begin position="134"/>
        <end position="157"/>
    </location>
</feature>
<evidence type="ECO:0000313" key="11">
    <source>
        <dbReference type="Proteomes" id="UP000646365"/>
    </source>
</evidence>
<dbReference type="RefSeq" id="WP_229743897.1">
    <property type="nucleotide sequence ID" value="NZ_BMJQ01000013.1"/>
</dbReference>
<reference evidence="10" key="1">
    <citation type="journal article" date="2014" name="Int. J. Syst. Evol. Microbiol.">
        <title>Complete genome sequence of Corynebacterium casei LMG S-19264T (=DSM 44701T), isolated from a smear-ripened cheese.</title>
        <authorList>
            <consortium name="US DOE Joint Genome Institute (JGI-PGF)"/>
            <person name="Walter F."/>
            <person name="Albersmeier A."/>
            <person name="Kalinowski J."/>
            <person name="Ruckert C."/>
        </authorList>
    </citation>
    <scope>NUCLEOTIDE SEQUENCE</scope>
    <source>
        <strain evidence="10">CGMCC 1.15725</strain>
    </source>
</reference>
<evidence type="ECO:0000256" key="6">
    <source>
        <dbReference type="ARBA" id="ARBA00022989"/>
    </source>
</evidence>
<protein>
    <submittedName>
        <fullName evidence="10">ABC transporter permease</fullName>
    </submittedName>
</protein>
<dbReference type="GO" id="GO:0005886">
    <property type="term" value="C:plasma membrane"/>
    <property type="evidence" value="ECO:0007669"/>
    <property type="project" value="UniProtKB-SubCell"/>
</dbReference>
<feature type="transmembrane region" description="Helical" evidence="8">
    <location>
        <begin position="234"/>
        <end position="259"/>
    </location>
</feature>
<evidence type="ECO:0000259" key="9">
    <source>
        <dbReference type="PROSITE" id="PS50928"/>
    </source>
</evidence>
<dbReference type="Pfam" id="PF00528">
    <property type="entry name" value="BPD_transp_1"/>
    <property type="match status" value="1"/>
</dbReference>
<dbReference type="Gene3D" id="1.10.3720.10">
    <property type="entry name" value="MetI-like"/>
    <property type="match status" value="1"/>
</dbReference>
<keyword evidence="7 8" id="KW-0472">Membrane</keyword>
<proteinExistence type="inferred from homology"/>
<feature type="transmembrane region" description="Helical" evidence="8">
    <location>
        <begin position="188"/>
        <end position="214"/>
    </location>
</feature>
<dbReference type="GO" id="GO:0055085">
    <property type="term" value="P:transmembrane transport"/>
    <property type="evidence" value="ECO:0007669"/>
    <property type="project" value="InterPro"/>
</dbReference>
<keyword evidence="4" id="KW-1003">Cell membrane</keyword>
<evidence type="ECO:0000256" key="1">
    <source>
        <dbReference type="ARBA" id="ARBA00004651"/>
    </source>
</evidence>
<dbReference type="PANTHER" id="PTHR42929">
    <property type="entry name" value="INNER MEMBRANE ABC TRANSPORTER PERMEASE PROTEIN YDCU-RELATED-RELATED"/>
    <property type="match status" value="1"/>
</dbReference>
<evidence type="ECO:0000256" key="5">
    <source>
        <dbReference type="ARBA" id="ARBA00022692"/>
    </source>
</evidence>
<keyword evidence="5 8" id="KW-0812">Transmembrane</keyword>
<reference evidence="10" key="2">
    <citation type="submission" date="2020-09" db="EMBL/GenBank/DDBJ databases">
        <authorList>
            <person name="Sun Q."/>
            <person name="Zhou Y."/>
        </authorList>
    </citation>
    <scope>NUCLEOTIDE SEQUENCE</scope>
    <source>
        <strain evidence="10">CGMCC 1.15725</strain>
    </source>
</reference>
<sequence>MRSSGLLLSLPALLFLALFFALPTLLFLARSFGEPQWGFGNYATLLGNATYAKVLANTFLLAGIVTVLSIAIGYPVAWALTLMRQRTRKLVLAILLLSMWTNLLARTYAWLVLLQRSGVVNTLLMQLGVISEPLPLVNNLTGVVIGMTYIMLPFAVLPLQATLATIDPVLLQAGSVCGARPFTVFRRLLLPMSLPGIATAAVMIFVMSLGYYITPSLLGGTGTMMVAELIAEQIQSFLNWGLGSAAALVLLTAALLLYLGFAATVERRAVITE</sequence>
<feature type="transmembrane region" description="Helical" evidence="8">
    <location>
        <begin position="55"/>
        <end position="78"/>
    </location>
</feature>
<evidence type="ECO:0000256" key="4">
    <source>
        <dbReference type="ARBA" id="ARBA00022475"/>
    </source>
</evidence>
<evidence type="ECO:0000313" key="10">
    <source>
        <dbReference type="EMBL" id="GGF34463.1"/>
    </source>
</evidence>
<dbReference type="PANTHER" id="PTHR42929:SF5">
    <property type="entry name" value="ABC TRANSPORTER PERMEASE PROTEIN"/>
    <property type="match status" value="1"/>
</dbReference>
<dbReference type="InterPro" id="IPR035906">
    <property type="entry name" value="MetI-like_sf"/>
</dbReference>
<gene>
    <name evidence="10" type="ORF">GCM10011611_45870</name>
</gene>
<keyword evidence="3 8" id="KW-0813">Transport</keyword>
<comment type="subcellular location">
    <subcellularLocation>
        <location evidence="1 8">Cell membrane</location>
        <topology evidence="1 8">Multi-pass membrane protein</topology>
    </subcellularLocation>
</comment>
<comment type="caution">
    <text evidence="10">The sequence shown here is derived from an EMBL/GenBank/DDBJ whole genome shotgun (WGS) entry which is preliminary data.</text>
</comment>
<dbReference type="EMBL" id="BMJQ01000013">
    <property type="protein sequence ID" value="GGF34463.1"/>
    <property type="molecule type" value="Genomic_DNA"/>
</dbReference>
<evidence type="ECO:0000256" key="8">
    <source>
        <dbReference type="RuleBase" id="RU363032"/>
    </source>
</evidence>
<dbReference type="AlphaFoldDB" id="A0A8J2YY39"/>
<comment type="similarity">
    <text evidence="2">Belongs to the binding-protein-dependent transport system permease family. CysTW subfamily.</text>
</comment>
<evidence type="ECO:0000256" key="7">
    <source>
        <dbReference type="ARBA" id="ARBA00023136"/>
    </source>
</evidence>
<name>A0A8J2YY39_9PROT</name>
<feature type="transmembrane region" description="Helical" evidence="8">
    <location>
        <begin position="90"/>
        <end position="114"/>
    </location>
</feature>
<accession>A0A8J2YY39</accession>
<dbReference type="InterPro" id="IPR000515">
    <property type="entry name" value="MetI-like"/>
</dbReference>
<dbReference type="PROSITE" id="PS50928">
    <property type="entry name" value="ABC_TM1"/>
    <property type="match status" value="1"/>
</dbReference>
<evidence type="ECO:0000256" key="2">
    <source>
        <dbReference type="ARBA" id="ARBA00007069"/>
    </source>
</evidence>
<feature type="domain" description="ABC transmembrane type-1" evidence="9">
    <location>
        <begin position="55"/>
        <end position="261"/>
    </location>
</feature>
<keyword evidence="11" id="KW-1185">Reference proteome</keyword>
<evidence type="ECO:0000256" key="3">
    <source>
        <dbReference type="ARBA" id="ARBA00022448"/>
    </source>
</evidence>
<keyword evidence="6 8" id="KW-1133">Transmembrane helix</keyword>
<dbReference type="Proteomes" id="UP000646365">
    <property type="component" value="Unassembled WGS sequence"/>
</dbReference>
<dbReference type="SUPFAM" id="SSF161098">
    <property type="entry name" value="MetI-like"/>
    <property type="match status" value="1"/>
</dbReference>
<organism evidence="10 11">
    <name type="scientific">Aliidongia dinghuensis</name>
    <dbReference type="NCBI Taxonomy" id="1867774"/>
    <lineage>
        <taxon>Bacteria</taxon>
        <taxon>Pseudomonadati</taxon>
        <taxon>Pseudomonadota</taxon>
        <taxon>Alphaproteobacteria</taxon>
        <taxon>Rhodospirillales</taxon>
        <taxon>Dongiaceae</taxon>
        <taxon>Aliidongia</taxon>
    </lineage>
</organism>